<gene>
    <name evidence="1" type="ORF">EV182_008198</name>
</gene>
<evidence type="ECO:0000313" key="2">
    <source>
        <dbReference type="Proteomes" id="UP001145114"/>
    </source>
</evidence>
<accession>A0ACC1H6W3</accession>
<dbReference type="Proteomes" id="UP001145114">
    <property type="component" value="Unassembled WGS sequence"/>
</dbReference>
<keyword evidence="2" id="KW-1185">Reference proteome</keyword>
<protein>
    <submittedName>
        <fullName evidence="1">Uncharacterized protein</fullName>
    </submittedName>
</protein>
<dbReference type="EMBL" id="JAMZIH010009255">
    <property type="protein sequence ID" value="KAJ1670457.1"/>
    <property type="molecule type" value="Genomic_DNA"/>
</dbReference>
<proteinExistence type="predicted"/>
<organism evidence="1 2">
    <name type="scientific">Spiromyces aspiralis</name>
    <dbReference type="NCBI Taxonomy" id="68401"/>
    <lineage>
        <taxon>Eukaryota</taxon>
        <taxon>Fungi</taxon>
        <taxon>Fungi incertae sedis</taxon>
        <taxon>Zoopagomycota</taxon>
        <taxon>Kickxellomycotina</taxon>
        <taxon>Kickxellomycetes</taxon>
        <taxon>Kickxellales</taxon>
        <taxon>Kickxellaceae</taxon>
        <taxon>Spiromyces</taxon>
    </lineage>
</organism>
<comment type="caution">
    <text evidence="1">The sequence shown here is derived from an EMBL/GenBank/DDBJ whole genome shotgun (WGS) entry which is preliminary data.</text>
</comment>
<evidence type="ECO:0000313" key="1">
    <source>
        <dbReference type="EMBL" id="KAJ1670457.1"/>
    </source>
</evidence>
<name>A0ACC1H6W3_9FUNG</name>
<sequence length="74" mass="8397">MKLQVRAFQIKESDTFDLESTVTVAQLKERVQLQFSIPIEKQKIIYSGKQLKDNQTLEEAGVKDNDSVIVVGTK</sequence>
<feature type="non-terminal residue" evidence="1">
    <location>
        <position position="74"/>
    </location>
</feature>
<reference evidence="1" key="1">
    <citation type="submission" date="2022-06" db="EMBL/GenBank/DDBJ databases">
        <title>Phylogenomic reconstructions and comparative analyses of Kickxellomycotina fungi.</title>
        <authorList>
            <person name="Reynolds N.K."/>
            <person name="Stajich J.E."/>
            <person name="Barry K."/>
            <person name="Grigoriev I.V."/>
            <person name="Crous P."/>
            <person name="Smith M.E."/>
        </authorList>
    </citation>
    <scope>NUCLEOTIDE SEQUENCE</scope>
    <source>
        <strain evidence="1">RSA 2271</strain>
    </source>
</reference>